<dbReference type="GO" id="GO:0016747">
    <property type="term" value="F:acyltransferase activity, transferring groups other than amino-acyl groups"/>
    <property type="evidence" value="ECO:0007669"/>
    <property type="project" value="InterPro"/>
</dbReference>
<feature type="compositionally biased region" description="Basic and acidic residues" evidence="1">
    <location>
        <begin position="147"/>
        <end position="159"/>
    </location>
</feature>
<dbReference type="InterPro" id="IPR016181">
    <property type="entry name" value="Acyl_CoA_acyltransferase"/>
</dbReference>
<dbReference type="OMA" id="HAVFMEW"/>
<dbReference type="EMBL" id="LGTL01000016">
    <property type="protein sequence ID" value="KPA77526.1"/>
    <property type="molecule type" value="Genomic_DNA"/>
</dbReference>
<evidence type="ECO:0000313" key="4">
    <source>
        <dbReference type="Proteomes" id="UP000037923"/>
    </source>
</evidence>
<comment type="caution">
    <text evidence="3">The sequence shown here is derived from an EMBL/GenBank/DDBJ whole genome shotgun (WGS) entry which is preliminary data.</text>
</comment>
<dbReference type="InterPro" id="IPR000182">
    <property type="entry name" value="GNAT_dom"/>
</dbReference>
<organism evidence="3 4">
    <name type="scientific">Leptomonas pyrrhocoris</name>
    <name type="common">Firebug parasite</name>
    <dbReference type="NCBI Taxonomy" id="157538"/>
    <lineage>
        <taxon>Eukaryota</taxon>
        <taxon>Discoba</taxon>
        <taxon>Euglenozoa</taxon>
        <taxon>Kinetoplastea</taxon>
        <taxon>Metakinetoplastina</taxon>
        <taxon>Trypanosomatida</taxon>
        <taxon>Trypanosomatidae</taxon>
        <taxon>Leishmaniinae</taxon>
        <taxon>Leptomonas</taxon>
    </lineage>
</organism>
<accession>A0A0M9FWJ0</accession>
<dbReference type="Proteomes" id="UP000037923">
    <property type="component" value="Unassembled WGS sequence"/>
</dbReference>
<protein>
    <submittedName>
        <fullName evidence="3">N-acetyltransferase GCN5</fullName>
    </submittedName>
</protein>
<keyword evidence="4" id="KW-1185">Reference proteome</keyword>
<dbReference type="RefSeq" id="XP_015655964.1">
    <property type="nucleotide sequence ID" value="XM_015805351.1"/>
</dbReference>
<proteinExistence type="predicted"/>
<keyword evidence="3" id="KW-0808">Transferase</keyword>
<dbReference type="OrthoDB" id="2445945at2759"/>
<dbReference type="Pfam" id="PF00583">
    <property type="entry name" value="Acetyltransf_1"/>
    <property type="match status" value="1"/>
</dbReference>
<reference evidence="3 4" key="1">
    <citation type="submission" date="2015-07" db="EMBL/GenBank/DDBJ databases">
        <title>High-quality genome of monoxenous trypanosomatid Leptomonas pyrrhocoris.</title>
        <authorList>
            <person name="Flegontov P."/>
            <person name="Butenko A."/>
            <person name="Firsov S."/>
            <person name="Vlcek C."/>
            <person name="Logacheva M.D."/>
            <person name="Field M."/>
            <person name="Filatov D."/>
            <person name="Flegontova O."/>
            <person name="Gerasimov E."/>
            <person name="Jackson A.P."/>
            <person name="Kelly S."/>
            <person name="Opperdoes F."/>
            <person name="O'Reilly A."/>
            <person name="Votypka J."/>
            <person name="Yurchenko V."/>
            <person name="Lukes J."/>
        </authorList>
    </citation>
    <scope>NUCLEOTIDE SEQUENCE [LARGE SCALE GENOMIC DNA]</scope>
    <source>
        <strain evidence="3">H10</strain>
    </source>
</reference>
<evidence type="ECO:0000259" key="2">
    <source>
        <dbReference type="PROSITE" id="PS51186"/>
    </source>
</evidence>
<dbReference type="Gene3D" id="3.40.630.30">
    <property type="match status" value="1"/>
</dbReference>
<feature type="region of interest" description="Disordered" evidence="1">
    <location>
        <begin position="124"/>
        <end position="172"/>
    </location>
</feature>
<sequence length="267" mass="28891">MRRTSQSLSAAAAAQHRIHGAPHLPPSTSAAFTIVPLTDALLPLLEPVEAASYPPTYCEGIAGYAKRLHARPACPSFVCLQRTSAQAANADVAALVAAGAVDCLRAIGYAITCRLPRRTASVLLRDAPQDDTKTYRSGDGDGDGDNGDDREPAVADNHTRTTPPIKADDDRLPFPLPAHRADTFYVHDVAVHPEFRGLGVAGALWAQIEETRVTLQLKRMSLVAVFGASSYWARHGFREVARKALPDDTVRVLEDYGDHAVFMERED</sequence>
<name>A0A0M9FWJ0_LEPPY</name>
<dbReference type="PROSITE" id="PS51186">
    <property type="entry name" value="GNAT"/>
    <property type="match status" value="1"/>
</dbReference>
<evidence type="ECO:0000256" key="1">
    <source>
        <dbReference type="SAM" id="MobiDB-lite"/>
    </source>
</evidence>
<evidence type="ECO:0000313" key="3">
    <source>
        <dbReference type="EMBL" id="KPA77525.1"/>
    </source>
</evidence>
<gene>
    <name evidence="3" type="ORF">ABB37_06906</name>
</gene>
<dbReference type="EMBL" id="LGTL01000016">
    <property type="protein sequence ID" value="KPA77525.1"/>
    <property type="molecule type" value="Genomic_DNA"/>
</dbReference>
<feature type="domain" description="N-acetyltransferase" evidence="2">
    <location>
        <begin position="122"/>
        <end position="267"/>
    </location>
</feature>
<dbReference type="GeneID" id="26907192"/>
<dbReference type="AlphaFoldDB" id="A0A0M9FWJ0"/>
<dbReference type="VEuPathDB" id="TriTrypDB:LpyrH10_16_0880"/>
<dbReference type="SUPFAM" id="SSF55729">
    <property type="entry name" value="Acyl-CoA N-acyltransferases (Nat)"/>
    <property type="match status" value="1"/>
</dbReference>
<dbReference type="CDD" id="cd04301">
    <property type="entry name" value="NAT_SF"/>
    <property type="match status" value="1"/>
</dbReference>
<feature type="compositionally biased region" description="Basic and acidic residues" evidence="1">
    <location>
        <begin position="127"/>
        <end position="139"/>
    </location>
</feature>
<dbReference type="RefSeq" id="XP_015655965.1">
    <property type="nucleotide sequence ID" value="XM_015805352.1"/>
</dbReference>